<name>A0A2T3HSA4_9GAMM</name>
<evidence type="ECO:0008006" key="3">
    <source>
        <dbReference type="Google" id="ProtNLM"/>
    </source>
</evidence>
<dbReference type="Gene3D" id="3.40.50.300">
    <property type="entry name" value="P-loop containing nucleotide triphosphate hydrolases"/>
    <property type="match status" value="1"/>
</dbReference>
<dbReference type="InterPro" id="IPR027417">
    <property type="entry name" value="P-loop_NTPase"/>
</dbReference>
<sequence>EIENEHFTFKNVEFDEFNGSLIEARQKLINKIGFSLSKYGRNYSYEAIVNFVVTISQNQFTIFAGLPGGGKTSMAKLLGKSMNLGNRQHTIPVSRNWTSTKDILGYYNGLSGQYQNAPTGLWHLLNTIQNDKLSEVNPVLLLLDEMNLSQPEYYFSPFLDLSDEESERKIITDHPNASDLTIPEHIKFIGTVNCDDTVQPLSPRMIDRSAVISFDSLSSESFNSFEDENNSKCTIRAQDFIDLFKPTEIKVDVVTIQELNKIIAIIEDVNPELGQRHIISYRKRKQILNYIEVAGSMLLELDENIALDHAVSQYVLPMINGFGIGYNRRLLLLIEKLRQLNCNQSESILNSIIVSGEHNLNSYRFAI</sequence>
<evidence type="ECO:0000313" key="1">
    <source>
        <dbReference type="EMBL" id="PST95756.1"/>
    </source>
</evidence>
<comment type="caution">
    <text evidence="1">The sequence shown here is derived from an EMBL/GenBank/DDBJ whole genome shotgun (WGS) entry which is preliminary data.</text>
</comment>
<organism evidence="1 2">
    <name type="scientific">Photobacterium aquimaris</name>
    <dbReference type="NCBI Taxonomy" id="512643"/>
    <lineage>
        <taxon>Bacteria</taxon>
        <taxon>Pseudomonadati</taxon>
        <taxon>Pseudomonadota</taxon>
        <taxon>Gammaproteobacteria</taxon>
        <taxon>Vibrionales</taxon>
        <taxon>Vibrionaceae</taxon>
        <taxon>Photobacterium</taxon>
    </lineage>
</organism>
<gene>
    <name evidence="1" type="ORF">C0W81_20245</name>
</gene>
<reference evidence="1 2" key="1">
    <citation type="submission" date="2018-03" db="EMBL/GenBank/DDBJ databases">
        <title>Whole genome sequencing of Histamine producing bacteria.</title>
        <authorList>
            <person name="Butler K."/>
        </authorList>
    </citation>
    <scope>NUCLEOTIDE SEQUENCE [LARGE SCALE GENOMIC DNA]</scope>
    <source>
        <strain evidence="1 2">DSM 23343</strain>
    </source>
</reference>
<dbReference type="EMBL" id="PYLY01000088">
    <property type="protein sequence ID" value="PST95756.1"/>
    <property type="molecule type" value="Genomic_DNA"/>
</dbReference>
<protein>
    <recommendedName>
        <fullName evidence="3">AAA+ ATPase domain-containing protein</fullName>
    </recommendedName>
</protein>
<accession>A0A2T3HSA4</accession>
<evidence type="ECO:0000313" key="2">
    <source>
        <dbReference type="Proteomes" id="UP000241858"/>
    </source>
</evidence>
<dbReference type="SUPFAM" id="SSF52540">
    <property type="entry name" value="P-loop containing nucleoside triphosphate hydrolases"/>
    <property type="match status" value="1"/>
</dbReference>
<dbReference type="AlphaFoldDB" id="A0A2T3HSA4"/>
<proteinExistence type="predicted"/>
<feature type="non-terminal residue" evidence="1">
    <location>
        <position position="1"/>
    </location>
</feature>
<dbReference type="Proteomes" id="UP000241858">
    <property type="component" value="Unassembled WGS sequence"/>
</dbReference>